<evidence type="ECO:0000313" key="2">
    <source>
        <dbReference type="Proteomes" id="UP001163321"/>
    </source>
</evidence>
<organism evidence="1 2">
    <name type="scientific">Peronosclerospora sorghi</name>
    <dbReference type="NCBI Taxonomy" id="230839"/>
    <lineage>
        <taxon>Eukaryota</taxon>
        <taxon>Sar</taxon>
        <taxon>Stramenopiles</taxon>
        <taxon>Oomycota</taxon>
        <taxon>Peronosporomycetes</taxon>
        <taxon>Peronosporales</taxon>
        <taxon>Peronosporaceae</taxon>
        <taxon>Peronosclerospora</taxon>
    </lineage>
</organism>
<name>A0ACC0W524_9STRA</name>
<keyword evidence="2" id="KW-1185">Reference proteome</keyword>
<dbReference type="EMBL" id="CM047583">
    <property type="protein sequence ID" value="KAI9913822.1"/>
    <property type="molecule type" value="Genomic_DNA"/>
</dbReference>
<accession>A0ACC0W524</accession>
<dbReference type="Proteomes" id="UP001163321">
    <property type="component" value="Chromosome 4"/>
</dbReference>
<proteinExistence type="predicted"/>
<reference evidence="1 2" key="1">
    <citation type="journal article" date="2022" name="bioRxiv">
        <title>The genome of the oomycete Peronosclerospora sorghi, a cosmopolitan pathogen of maize and sorghum, is inflated with dispersed pseudogenes.</title>
        <authorList>
            <person name="Fletcher K."/>
            <person name="Martin F."/>
            <person name="Isakeit T."/>
            <person name="Cavanaugh K."/>
            <person name="Magill C."/>
            <person name="Michelmore R."/>
        </authorList>
    </citation>
    <scope>NUCLEOTIDE SEQUENCE [LARGE SCALE GENOMIC DNA]</scope>
    <source>
        <strain evidence="1">P6</strain>
    </source>
</reference>
<sequence>MMTIKLMHRGLRILLHAIAEQETCNCFSKHDRAAGRILTVDLLNEQQEDRLQIQFVQRGFLR</sequence>
<comment type="caution">
    <text evidence="1">The sequence shown here is derived from an EMBL/GenBank/DDBJ whole genome shotgun (WGS) entry which is preliminary data.</text>
</comment>
<protein>
    <submittedName>
        <fullName evidence="1">Uncharacterized protein</fullName>
    </submittedName>
</protein>
<evidence type="ECO:0000313" key="1">
    <source>
        <dbReference type="EMBL" id="KAI9913822.1"/>
    </source>
</evidence>
<gene>
    <name evidence="1" type="ORF">PsorP6_004895</name>
</gene>